<reference evidence="1 2" key="1">
    <citation type="submission" date="2022-04" db="EMBL/GenBank/DDBJ databases">
        <title>Hymenobacter sp. isolated from the air.</title>
        <authorList>
            <person name="Won M."/>
            <person name="Lee C.-M."/>
            <person name="Woen H.-Y."/>
            <person name="Kwon S.-W."/>
        </authorList>
    </citation>
    <scope>NUCLEOTIDE SEQUENCE [LARGE SCALE GENOMIC DNA]</scope>
    <source>
        <strain evidence="2">5116 S-27</strain>
    </source>
</reference>
<proteinExistence type="predicted"/>
<protein>
    <submittedName>
        <fullName evidence="1">Uncharacterized protein</fullName>
    </submittedName>
</protein>
<organism evidence="1 2">
    <name type="scientific">Hymenobacter cellulosivorans</name>
    <dbReference type="NCBI Taxonomy" id="2932249"/>
    <lineage>
        <taxon>Bacteria</taxon>
        <taxon>Pseudomonadati</taxon>
        <taxon>Bacteroidota</taxon>
        <taxon>Cytophagia</taxon>
        <taxon>Cytophagales</taxon>
        <taxon>Hymenobacteraceae</taxon>
        <taxon>Hymenobacter</taxon>
    </lineage>
</organism>
<name>A0ABY4F9Y1_9BACT</name>
<keyword evidence="2" id="KW-1185">Reference proteome</keyword>
<dbReference type="Proteomes" id="UP000831785">
    <property type="component" value="Chromosome"/>
</dbReference>
<evidence type="ECO:0000313" key="2">
    <source>
        <dbReference type="Proteomes" id="UP000831785"/>
    </source>
</evidence>
<gene>
    <name evidence="1" type="ORF">MUN80_16045</name>
</gene>
<accession>A0ABY4F9Y1</accession>
<dbReference type="RefSeq" id="WP_244714476.1">
    <property type="nucleotide sequence ID" value="NZ_CP095049.1"/>
</dbReference>
<evidence type="ECO:0000313" key="1">
    <source>
        <dbReference type="EMBL" id="UOQ51266.1"/>
    </source>
</evidence>
<sequence>MIEKPGKHGGYGFGELAHFTRNLDLQFCYKIPSLSYQAEIDYILQEIRRHTKSEDCYILHESKKLDGQWMQLEEAVQAIAGQNEGAFIILDNGQVMYHESETVKERYIGARKPAIS</sequence>
<dbReference type="EMBL" id="CP095049">
    <property type="protein sequence ID" value="UOQ51266.1"/>
    <property type="molecule type" value="Genomic_DNA"/>
</dbReference>